<dbReference type="InterPro" id="IPR013976">
    <property type="entry name" value="HDOD"/>
</dbReference>
<evidence type="ECO:0000259" key="1">
    <source>
        <dbReference type="PROSITE" id="PS51833"/>
    </source>
</evidence>
<dbReference type="PANTHER" id="PTHR33525">
    <property type="match status" value="1"/>
</dbReference>
<dbReference type="RefSeq" id="WP_344800352.1">
    <property type="nucleotide sequence ID" value="NZ_BAABBN010000015.1"/>
</dbReference>
<dbReference type="PROSITE" id="PS51833">
    <property type="entry name" value="HDOD"/>
    <property type="match status" value="1"/>
</dbReference>
<protein>
    <recommendedName>
        <fullName evidence="1">HDOD domain-containing protein</fullName>
    </recommendedName>
</protein>
<dbReference type="Gene3D" id="1.10.3210.10">
    <property type="entry name" value="Hypothetical protein af1432"/>
    <property type="match status" value="1"/>
</dbReference>
<dbReference type="InterPro" id="IPR052340">
    <property type="entry name" value="RNase_Y/CdgJ"/>
</dbReference>
<proteinExistence type="predicted"/>
<dbReference type="EMBL" id="BAABBN010000015">
    <property type="protein sequence ID" value="GAA3939462.1"/>
    <property type="molecule type" value="Genomic_DNA"/>
</dbReference>
<dbReference type="SUPFAM" id="SSF109604">
    <property type="entry name" value="HD-domain/PDEase-like"/>
    <property type="match status" value="1"/>
</dbReference>
<dbReference type="Pfam" id="PF08668">
    <property type="entry name" value="HDOD"/>
    <property type="match status" value="1"/>
</dbReference>
<sequence length="282" mass="31133">MSEVSIPGKDEMETAYEVIKKLRVPSVPSVIVEVQKLLEEPNLRIDEITGHISQDAGLTGEVLKSARSPLYGLTEDVTTISHAVKVLGVKRLSEISITVALKAALDPMNEFHHKLWEESQVVATGCAWLASATGQVDRDEAYLAGLFSNIGCMLLSQTSIKYEILFEKARSYPLSSHKLEARLVNTNRSVVGFIIAQLWSLPLPVCSAIYHMHDASLSSANVGSLGPLIGAVRTATHYMEKIMLLNVTETSEFLKFHDAARDEIMLDQPTLDEFTEYMESLV</sequence>
<keyword evidence="3" id="KW-1185">Reference proteome</keyword>
<feature type="domain" description="HDOD" evidence="1">
    <location>
        <begin position="24"/>
        <end position="215"/>
    </location>
</feature>
<evidence type="ECO:0000313" key="2">
    <source>
        <dbReference type="EMBL" id="GAA3939462.1"/>
    </source>
</evidence>
<accession>A0ABP7N9Y2</accession>
<evidence type="ECO:0000313" key="3">
    <source>
        <dbReference type="Proteomes" id="UP001501565"/>
    </source>
</evidence>
<reference evidence="3" key="1">
    <citation type="journal article" date="2019" name="Int. J. Syst. Evol. Microbiol.">
        <title>The Global Catalogue of Microorganisms (GCM) 10K type strain sequencing project: providing services to taxonomists for standard genome sequencing and annotation.</title>
        <authorList>
            <consortium name="The Broad Institute Genomics Platform"/>
            <consortium name="The Broad Institute Genome Sequencing Center for Infectious Disease"/>
            <person name="Wu L."/>
            <person name="Ma J."/>
        </authorList>
    </citation>
    <scope>NUCLEOTIDE SEQUENCE [LARGE SCALE GENOMIC DNA]</scope>
    <source>
        <strain evidence="3">JCM 17551</strain>
    </source>
</reference>
<dbReference type="Proteomes" id="UP001501565">
    <property type="component" value="Unassembled WGS sequence"/>
</dbReference>
<gene>
    <name evidence="2" type="ORF">GCM10022277_39350</name>
</gene>
<comment type="caution">
    <text evidence="2">The sequence shown here is derived from an EMBL/GenBank/DDBJ whole genome shotgun (WGS) entry which is preliminary data.</text>
</comment>
<name>A0ABP7N9Y2_9GAMM</name>
<organism evidence="2 3">
    <name type="scientific">Litoribacillus peritrichatus</name>
    <dbReference type="NCBI Taxonomy" id="718191"/>
    <lineage>
        <taxon>Bacteria</taxon>
        <taxon>Pseudomonadati</taxon>
        <taxon>Pseudomonadota</taxon>
        <taxon>Gammaproteobacteria</taxon>
        <taxon>Oceanospirillales</taxon>
        <taxon>Oceanospirillaceae</taxon>
        <taxon>Litoribacillus</taxon>
    </lineage>
</organism>
<dbReference type="PANTHER" id="PTHR33525:SF6">
    <property type="entry name" value="HDOD DOMAIN-CONTAINING PROTEIN"/>
    <property type="match status" value="1"/>
</dbReference>